<reference evidence="3 4" key="1">
    <citation type="submission" date="2019-01" db="EMBL/GenBank/DDBJ databases">
        <title>Pseudoxanthomonas composti sp. nov., isolated from compost.</title>
        <authorList>
            <person name="Yang G."/>
        </authorList>
    </citation>
    <scope>NUCLEOTIDE SEQUENCE [LARGE SCALE GENOMIC DNA]</scope>
    <source>
        <strain evidence="3 4">GSS15</strain>
    </source>
</reference>
<dbReference type="Gene3D" id="2.60.120.10">
    <property type="entry name" value="Jelly Rolls"/>
    <property type="match status" value="1"/>
</dbReference>
<evidence type="ECO:0000259" key="2">
    <source>
        <dbReference type="Pfam" id="PF12973"/>
    </source>
</evidence>
<dbReference type="Pfam" id="PF12973">
    <property type="entry name" value="Cupin_7"/>
    <property type="match status" value="1"/>
</dbReference>
<gene>
    <name evidence="3" type="ORF">EPA99_07380</name>
</gene>
<dbReference type="CDD" id="cd06989">
    <property type="entry name" value="cupin_DRT102"/>
    <property type="match status" value="1"/>
</dbReference>
<proteinExistence type="predicted"/>
<evidence type="ECO:0000256" key="1">
    <source>
        <dbReference type="SAM" id="SignalP"/>
    </source>
</evidence>
<dbReference type="OrthoDB" id="9801227at2"/>
<feature type="chain" id="PRO_5020552527" description="ChrR-like cupin domain-containing protein" evidence="1">
    <location>
        <begin position="19"/>
        <end position="152"/>
    </location>
</feature>
<dbReference type="RefSeq" id="WP_129470567.1">
    <property type="nucleotide sequence ID" value="NZ_SAWZ01000003.1"/>
</dbReference>
<dbReference type="EMBL" id="SAWZ01000003">
    <property type="protein sequence ID" value="RXR06460.1"/>
    <property type="molecule type" value="Genomic_DNA"/>
</dbReference>
<comment type="caution">
    <text evidence="3">The sequence shown here is derived from an EMBL/GenBank/DDBJ whole genome shotgun (WGS) entry which is preliminary data.</text>
</comment>
<evidence type="ECO:0000313" key="3">
    <source>
        <dbReference type="EMBL" id="RXR06460.1"/>
    </source>
</evidence>
<dbReference type="InterPro" id="IPR011051">
    <property type="entry name" value="RmlC_Cupin_sf"/>
</dbReference>
<dbReference type="AlphaFoldDB" id="A0A4Q1JXE7"/>
<feature type="signal peptide" evidence="1">
    <location>
        <begin position="1"/>
        <end position="18"/>
    </location>
</feature>
<dbReference type="SUPFAM" id="SSF51182">
    <property type="entry name" value="RmlC-like cupins"/>
    <property type="match status" value="1"/>
</dbReference>
<evidence type="ECO:0000313" key="4">
    <source>
        <dbReference type="Proteomes" id="UP000289784"/>
    </source>
</evidence>
<dbReference type="Proteomes" id="UP000289784">
    <property type="component" value="Unassembled WGS sequence"/>
</dbReference>
<dbReference type="InterPro" id="IPR014710">
    <property type="entry name" value="RmlC-like_jellyroll"/>
</dbReference>
<dbReference type="InterPro" id="IPR025979">
    <property type="entry name" value="ChrR-like_cupin_dom"/>
</dbReference>
<accession>A0A4Q1JXE7</accession>
<protein>
    <recommendedName>
        <fullName evidence="2">ChrR-like cupin domain-containing protein</fullName>
    </recommendedName>
</protein>
<organism evidence="3 4">
    <name type="scientific">Pseudoxanthomonas composti</name>
    <dbReference type="NCBI Taxonomy" id="2137479"/>
    <lineage>
        <taxon>Bacteria</taxon>
        <taxon>Pseudomonadati</taxon>
        <taxon>Pseudomonadota</taxon>
        <taxon>Gammaproteobacteria</taxon>
        <taxon>Lysobacterales</taxon>
        <taxon>Lysobacteraceae</taxon>
        <taxon>Pseudoxanthomonas</taxon>
    </lineage>
</organism>
<feature type="domain" description="ChrR-like cupin" evidence="2">
    <location>
        <begin position="28"/>
        <end position="134"/>
    </location>
</feature>
<sequence length="152" mass="16323">MIKSLMLLLLSSLPVVSAAQDTPGDWSPDSVDWQDISADGTRYRLLEGERERPGAAFSYAFFVPAGAWDAPHSHSTTARIFVARGELRLGYGERMDKVAVKAYPAGSYLVVPAGMVHFDGAESDTLIFGTASGPWKTTYTDRGHATAGTPAD</sequence>
<keyword evidence="1" id="KW-0732">Signal</keyword>
<keyword evidence="4" id="KW-1185">Reference proteome</keyword>
<name>A0A4Q1JXE7_9GAMM</name>